<dbReference type="GO" id="GO:0016477">
    <property type="term" value="P:cell migration"/>
    <property type="evidence" value="ECO:0000318"/>
    <property type="project" value="GO_Central"/>
</dbReference>
<dbReference type="InterPro" id="IPR000980">
    <property type="entry name" value="SH2"/>
</dbReference>
<dbReference type="GO" id="GO:0005737">
    <property type="term" value="C:cytoplasm"/>
    <property type="evidence" value="ECO:0000318"/>
    <property type="project" value="GO_Central"/>
</dbReference>
<dbReference type="GO" id="GO:0035591">
    <property type="term" value="F:signaling adaptor activity"/>
    <property type="evidence" value="ECO:0000318"/>
    <property type="project" value="GO_Central"/>
</dbReference>
<dbReference type="KEGG" id="mbr:MONBRDRAFT_5414"/>
<dbReference type="RefSeq" id="XP_001742882.1">
    <property type="nucleotide sequence ID" value="XM_001742830.1"/>
</dbReference>
<gene>
    <name evidence="5" type="ORF">MONBRDRAFT_5414</name>
</gene>
<dbReference type="InterPro" id="IPR051184">
    <property type="entry name" value="Tyrosine-phos_adapter"/>
</dbReference>
<organism evidence="5 6">
    <name type="scientific">Monosiga brevicollis</name>
    <name type="common">Choanoflagellate</name>
    <dbReference type="NCBI Taxonomy" id="81824"/>
    <lineage>
        <taxon>Eukaryota</taxon>
        <taxon>Choanoflagellata</taxon>
        <taxon>Craspedida</taxon>
        <taxon>Salpingoecidae</taxon>
        <taxon>Monosiga</taxon>
    </lineage>
</organism>
<feature type="region of interest" description="Disordered" evidence="3">
    <location>
        <begin position="124"/>
        <end position="368"/>
    </location>
</feature>
<evidence type="ECO:0000256" key="3">
    <source>
        <dbReference type="SAM" id="MobiDB-lite"/>
    </source>
</evidence>
<protein>
    <recommendedName>
        <fullName evidence="4">SH2 domain-containing protein</fullName>
    </recommendedName>
</protein>
<accession>A9UQX2</accession>
<dbReference type="Proteomes" id="UP000001357">
    <property type="component" value="Unassembled WGS sequence"/>
</dbReference>
<proteinExistence type="predicted"/>
<feature type="compositionally biased region" description="Low complexity" evidence="3">
    <location>
        <begin position="293"/>
        <end position="307"/>
    </location>
</feature>
<dbReference type="GeneID" id="5887612"/>
<dbReference type="Gene3D" id="3.30.505.10">
    <property type="entry name" value="SH2 domain"/>
    <property type="match status" value="1"/>
</dbReference>
<evidence type="ECO:0000259" key="4">
    <source>
        <dbReference type="PROSITE" id="PS50001"/>
    </source>
</evidence>
<feature type="compositionally biased region" description="Pro residues" evidence="3">
    <location>
        <begin position="213"/>
        <end position="232"/>
    </location>
</feature>
<dbReference type="PANTHER" id="PTHR19969">
    <property type="entry name" value="SH2-SH3 ADAPTOR PROTEIN-RELATED"/>
    <property type="match status" value="1"/>
</dbReference>
<dbReference type="PROSITE" id="PS50001">
    <property type="entry name" value="SH2"/>
    <property type="match status" value="1"/>
</dbReference>
<keyword evidence="1 2" id="KW-0727">SH2 domain</keyword>
<dbReference type="PANTHER" id="PTHR19969:SF5">
    <property type="entry name" value="CRK-LIKE PROTEIN"/>
    <property type="match status" value="1"/>
</dbReference>
<dbReference type="SUPFAM" id="SSF55550">
    <property type="entry name" value="SH2 domain"/>
    <property type="match status" value="1"/>
</dbReference>
<evidence type="ECO:0000313" key="6">
    <source>
        <dbReference type="Proteomes" id="UP000001357"/>
    </source>
</evidence>
<dbReference type="InParanoid" id="A9UQX2"/>
<sequence length="447" mass="46819">MPCTRAQLQSCPTQMEEVTGCPYFLGKSGATRASQVLSQPSVPNHGFVIRESESAPGSLTLCIKTMDNITNFKIKQAGPQYFIKQGEVFSSINQLLSALTTSGFESQGRHLRLIPIDSRTCTPTFIANRGPARPGPSATPDRSATLPHRSSGLLSGSVPPPLPQTQRPNQRASPTPGSAPPPVPQTQRPTLGSRSSTLPVGTSLAAMAAAAPPAVPSTPRPGSGSPPVPSSPRPSDAASTLPRNRAAPDPYGQHVHHSGPTSGSPRASMGAPPPGATPPDGIVYGNAVTRSGVALPVATPPSAASPAFGGENVPYGQKVSRSAPVPANQEDDDLYEAVPNDGSRPKPLGRPHATLAPVRPDLDDYDDLDDYEYTNEELTLPPPNSFHAVIAIQEDEYSHLAQPGTFGQLQSDSTSNVQASPAVMVRMPEDNYVNAAAIQMQRTSLTP</sequence>
<name>A9UQX2_MONBE</name>
<evidence type="ECO:0000256" key="1">
    <source>
        <dbReference type="ARBA" id="ARBA00022999"/>
    </source>
</evidence>
<dbReference type="InterPro" id="IPR036860">
    <property type="entry name" value="SH2_dom_sf"/>
</dbReference>
<evidence type="ECO:0000313" key="5">
    <source>
        <dbReference type="EMBL" id="EDQ93120.1"/>
    </source>
</evidence>
<feature type="domain" description="SH2" evidence="4">
    <location>
        <begin position="23"/>
        <end position="96"/>
    </location>
</feature>
<dbReference type="STRING" id="81824.A9UQX2"/>
<dbReference type="GO" id="GO:0007167">
    <property type="term" value="P:enzyme-linked receptor protein signaling pathway"/>
    <property type="evidence" value="ECO:0000318"/>
    <property type="project" value="GO_Central"/>
</dbReference>
<dbReference type="Pfam" id="PF00017">
    <property type="entry name" value="SH2"/>
    <property type="match status" value="1"/>
</dbReference>
<feature type="compositionally biased region" description="Polar residues" evidence="3">
    <location>
        <begin position="188"/>
        <end position="200"/>
    </location>
</feature>
<dbReference type="SMART" id="SM00252">
    <property type="entry name" value="SH2"/>
    <property type="match status" value="1"/>
</dbReference>
<dbReference type="GO" id="GO:0030971">
    <property type="term" value="F:receptor tyrosine kinase binding"/>
    <property type="evidence" value="ECO:0000318"/>
    <property type="project" value="GO_Central"/>
</dbReference>
<evidence type="ECO:0000256" key="2">
    <source>
        <dbReference type="PROSITE-ProRule" id="PRU00191"/>
    </source>
</evidence>
<dbReference type="CDD" id="cd00173">
    <property type="entry name" value="SH2"/>
    <property type="match status" value="1"/>
</dbReference>
<keyword evidence="6" id="KW-1185">Reference proteome</keyword>
<dbReference type="AlphaFoldDB" id="A9UQX2"/>
<dbReference type="EMBL" id="CH991543">
    <property type="protein sequence ID" value="EDQ93120.1"/>
    <property type="molecule type" value="Genomic_DNA"/>
</dbReference>
<reference evidence="5 6" key="1">
    <citation type="journal article" date="2008" name="Nature">
        <title>The genome of the choanoflagellate Monosiga brevicollis and the origin of metazoans.</title>
        <authorList>
            <consortium name="JGI Sequencing"/>
            <person name="King N."/>
            <person name="Westbrook M.J."/>
            <person name="Young S.L."/>
            <person name="Kuo A."/>
            <person name="Abedin M."/>
            <person name="Chapman J."/>
            <person name="Fairclough S."/>
            <person name="Hellsten U."/>
            <person name="Isogai Y."/>
            <person name="Letunic I."/>
            <person name="Marr M."/>
            <person name="Pincus D."/>
            <person name="Putnam N."/>
            <person name="Rokas A."/>
            <person name="Wright K.J."/>
            <person name="Zuzow R."/>
            <person name="Dirks W."/>
            <person name="Good M."/>
            <person name="Goodstein D."/>
            <person name="Lemons D."/>
            <person name="Li W."/>
            <person name="Lyons J.B."/>
            <person name="Morris A."/>
            <person name="Nichols S."/>
            <person name="Richter D.J."/>
            <person name="Salamov A."/>
            <person name="Bork P."/>
            <person name="Lim W.A."/>
            <person name="Manning G."/>
            <person name="Miller W.T."/>
            <person name="McGinnis W."/>
            <person name="Shapiro H."/>
            <person name="Tjian R."/>
            <person name="Grigoriev I.V."/>
            <person name="Rokhsar D."/>
        </authorList>
    </citation>
    <scope>NUCLEOTIDE SEQUENCE [LARGE SCALE GENOMIC DNA]</scope>
    <source>
        <strain evidence="6">MX1 / ATCC 50154</strain>
    </source>
</reference>